<dbReference type="EMBL" id="JACAZH010000013">
    <property type="protein sequence ID" value="KAF7351516.1"/>
    <property type="molecule type" value="Genomic_DNA"/>
</dbReference>
<dbReference type="CDD" id="cd01650">
    <property type="entry name" value="RT_nLTR_like"/>
    <property type="match status" value="1"/>
</dbReference>
<gene>
    <name evidence="4" type="ORF">MSAN_01584000</name>
</gene>
<dbReference type="InterPro" id="IPR043502">
    <property type="entry name" value="DNA/RNA_pol_sf"/>
</dbReference>
<evidence type="ECO:0000259" key="3">
    <source>
        <dbReference type="PROSITE" id="PS50878"/>
    </source>
</evidence>
<sequence>MDPPGTREGVRDTVRPPRQCPQATRNNSETSGSRGDRGPSPGYPQRGPPCSGSTVALAAVETGKEQQHRHNTRACTARRARVDEVTDDSDTSTEGLAMPSRSQDTSHQRGNPRVTGSRAGGNVSGLAPGQGQAVNPRQGGAADRQQRPPRGCPQDEEHAPAFFIRKRNAQQINNPRIKKNTRASLKLHALNINGMHSASLPNEGNKWHGIHRMMGEKRIGVLIVSETHMSAEQTVQIQDSFIGKRLHIINSEFPDKPSTKGVAIVLNKDHTNIEGVKVHYLIPGRAILAVLPWHGTHTLTVLGIYAPVDSDEEKIKFWNELTELWMTTNLPVPDATGGDLNLVPDAIDRQPHKTDKDEVIAAYLRFTRTLGLIDGWHKILVSPALMKQCQHWEIEDVGTIADHRMVSVMITAPGAPYIGKGRWAMPQFLAEDNGFMRDASRALYDLEKQMDRERTQEENAQTKFKAFKDQQLAAARRRVCDIRRSLGAEKKSFWKSEGGNPGRQYQLPPSRSPGDDHQNPETRSLLLTPAEMVAKIQKRIDEIIDLQNERKRLETRVRGKTELGHITKYAVNLSSDKKPRDTIDFLQRTDTVPARGSKKSSEMAEIARDYHKDLQSDGQNIPQSVREAALTEALNAVPPPCPGVNMEGLRKKVTEDDVRQSLLSAAPGKAAGMDGIIAEFWQKLNRMYEDSQKTKGDSNQDQERGNIVKVLTWVYNDVEEHGVVEGTDFALGWMCPIFKKKDKTDIANYRPITVLNTDYKIFTKALTNKLAEVAPYLIHKDQSGFMKNRRITDAIYLAMEVVEYAEEDLKNGAIVALFQEKAYDKTLHPYLWSTLRKHGIPELFISTVKSLYTFADTQVIINGEISSAFRVTRGVRQGDPLSCLLFNLAIEPLASMLRASNLRGYAIPGAAERAVVQLFADDTTVYLHELDNFADLQRILNKWCTASGAKFNASKTEIIPFGNEVYRAQLLTSRKLNPQDDPIPENVHIVKDGKAVWIPEGFVGNNVNAFAVWTPVLDKVDTDYARWSNINPTMDMRKNIDQIVAGS</sequence>
<keyword evidence="5" id="KW-1185">Reference proteome</keyword>
<proteinExistence type="predicted"/>
<evidence type="ECO:0000256" key="1">
    <source>
        <dbReference type="SAM" id="Coils"/>
    </source>
</evidence>
<dbReference type="PANTHER" id="PTHR19446">
    <property type="entry name" value="REVERSE TRANSCRIPTASES"/>
    <property type="match status" value="1"/>
</dbReference>
<dbReference type="Pfam" id="PF00078">
    <property type="entry name" value="RVT_1"/>
    <property type="match status" value="1"/>
</dbReference>
<dbReference type="AlphaFoldDB" id="A0A8H6Y3Y3"/>
<feature type="compositionally biased region" description="Polar residues" evidence="2">
    <location>
        <begin position="100"/>
        <end position="109"/>
    </location>
</feature>
<feature type="region of interest" description="Disordered" evidence="2">
    <location>
        <begin position="1"/>
        <end position="156"/>
    </location>
</feature>
<feature type="domain" description="Reverse transcriptase" evidence="3">
    <location>
        <begin position="718"/>
        <end position="1007"/>
    </location>
</feature>
<dbReference type="PROSITE" id="PS50878">
    <property type="entry name" value="RT_POL"/>
    <property type="match status" value="1"/>
</dbReference>
<dbReference type="InterPro" id="IPR036691">
    <property type="entry name" value="Endo/exonu/phosph_ase_sf"/>
</dbReference>
<feature type="compositionally biased region" description="Polar residues" evidence="2">
    <location>
        <begin position="21"/>
        <end position="30"/>
    </location>
</feature>
<dbReference type="SUPFAM" id="SSF56219">
    <property type="entry name" value="DNase I-like"/>
    <property type="match status" value="1"/>
</dbReference>
<feature type="coiled-coil region" evidence="1">
    <location>
        <begin position="436"/>
        <end position="463"/>
    </location>
</feature>
<protein>
    <submittedName>
        <fullName evidence="4">Reverse transcriptase domain-containing protein</fullName>
    </submittedName>
</protein>
<feature type="compositionally biased region" description="Basic residues" evidence="2">
    <location>
        <begin position="69"/>
        <end position="79"/>
    </location>
</feature>
<dbReference type="Gene3D" id="3.60.10.10">
    <property type="entry name" value="Endonuclease/exonuclease/phosphatase"/>
    <property type="match status" value="1"/>
</dbReference>
<dbReference type="OrthoDB" id="3264871at2759"/>
<feature type="coiled-coil region" evidence="1">
    <location>
        <begin position="536"/>
        <end position="563"/>
    </location>
</feature>
<reference evidence="4" key="1">
    <citation type="submission" date="2020-05" db="EMBL/GenBank/DDBJ databases">
        <title>Mycena genomes resolve the evolution of fungal bioluminescence.</title>
        <authorList>
            <person name="Tsai I.J."/>
        </authorList>
    </citation>
    <scope>NUCLEOTIDE SEQUENCE</scope>
    <source>
        <strain evidence="4">160909Yilan</strain>
    </source>
</reference>
<dbReference type="SUPFAM" id="SSF56672">
    <property type="entry name" value="DNA/RNA polymerases"/>
    <property type="match status" value="1"/>
</dbReference>
<keyword evidence="1" id="KW-0175">Coiled coil</keyword>
<dbReference type="InterPro" id="IPR000477">
    <property type="entry name" value="RT_dom"/>
</dbReference>
<organism evidence="4 5">
    <name type="scientific">Mycena sanguinolenta</name>
    <dbReference type="NCBI Taxonomy" id="230812"/>
    <lineage>
        <taxon>Eukaryota</taxon>
        <taxon>Fungi</taxon>
        <taxon>Dikarya</taxon>
        <taxon>Basidiomycota</taxon>
        <taxon>Agaricomycotina</taxon>
        <taxon>Agaricomycetes</taxon>
        <taxon>Agaricomycetidae</taxon>
        <taxon>Agaricales</taxon>
        <taxon>Marasmiineae</taxon>
        <taxon>Mycenaceae</taxon>
        <taxon>Mycena</taxon>
    </lineage>
</organism>
<comment type="caution">
    <text evidence="4">The sequence shown here is derived from an EMBL/GenBank/DDBJ whole genome shotgun (WGS) entry which is preliminary data.</text>
</comment>
<accession>A0A8H6Y3Y3</accession>
<keyword evidence="4" id="KW-0808">Transferase</keyword>
<feature type="region of interest" description="Disordered" evidence="2">
    <location>
        <begin position="492"/>
        <end position="522"/>
    </location>
</feature>
<dbReference type="GO" id="GO:0003964">
    <property type="term" value="F:RNA-directed DNA polymerase activity"/>
    <property type="evidence" value="ECO:0007669"/>
    <property type="project" value="UniProtKB-KW"/>
</dbReference>
<keyword evidence="4" id="KW-0695">RNA-directed DNA polymerase</keyword>
<evidence type="ECO:0000256" key="2">
    <source>
        <dbReference type="SAM" id="MobiDB-lite"/>
    </source>
</evidence>
<dbReference type="Proteomes" id="UP000623467">
    <property type="component" value="Unassembled WGS sequence"/>
</dbReference>
<name>A0A8H6Y3Y3_9AGAR</name>
<evidence type="ECO:0000313" key="5">
    <source>
        <dbReference type="Proteomes" id="UP000623467"/>
    </source>
</evidence>
<keyword evidence="4" id="KW-0548">Nucleotidyltransferase</keyword>
<evidence type="ECO:0000313" key="4">
    <source>
        <dbReference type="EMBL" id="KAF7351516.1"/>
    </source>
</evidence>